<feature type="transmembrane region" description="Helical" evidence="1">
    <location>
        <begin position="305"/>
        <end position="329"/>
    </location>
</feature>
<feature type="transmembrane region" description="Helical" evidence="1">
    <location>
        <begin position="430"/>
        <end position="451"/>
    </location>
</feature>
<feature type="transmembrane region" description="Helical" evidence="1">
    <location>
        <begin position="243"/>
        <end position="262"/>
    </location>
</feature>
<sequence>MTQSEVMQNNQPPRTDTPFGHKLFFVLLINLVFYLFFIYSSAGDVFSLNLYDNDNFMRYFQFTQWVEHGGWYLQPISGFNPQDGVLIHWSRLPDIPLALVSILVKPFTSPETAYAIAMITVPGLYLLGITAAAGKLTARIMGNDYMVLACFYLLSTHLTGKFFPGSIDHHNIQLLLAAWFIALLPLNHDDCKSTRSAIICGFLLALSFWTGLENLIFFGLLLLYLTIRGYSHSLRFVFFCRTLCLSAILFSFCFCLLNRPVAEFTNKQIDALSWPYLLCLLCGLIFCQLSVYFRRPANRIIKYLLIGIISLFPMLLFSPEVFLGVYYQYPALLNQFWLSKVSEAISIIGYIKEEGLFGQHNYLLSIIPALLSVIFIRHNERLKQLYLVMLLLILPALFWQARTVFLIFIIAAPFQAYFVIYCIRKIPSVIAGMILAIICMPACITITSFMINQQFHPEIKPGVSKENSKPEVVRFLKQHQIVRQKILAPIEFGTPILTLTDNAVISAPYHRNIRGNTLAIKILTGEEESGYRQLLEENKFNYILIGNDNASTLLKQQSGKNSLINRLDQHTAPQWLSLTAQGKYGLKLYRIHFSGHVSKETEETGLSK</sequence>
<feature type="transmembrane region" description="Helical" evidence="1">
    <location>
        <begin position="274"/>
        <end position="293"/>
    </location>
</feature>
<feature type="transmembrane region" description="Helical" evidence="1">
    <location>
        <begin position="359"/>
        <end position="376"/>
    </location>
</feature>
<name>A0A1M7YX24_9VIBR</name>
<evidence type="ECO:0008006" key="4">
    <source>
        <dbReference type="Google" id="ProtNLM"/>
    </source>
</evidence>
<dbReference type="STRING" id="1117707.VQ7734_02917"/>
<feature type="transmembrane region" description="Helical" evidence="1">
    <location>
        <begin position="145"/>
        <end position="163"/>
    </location>
</feature>
<reference evidence="3" key="1">
    <citation type="submission" date="2016-12" db="EMBL/GenBank/DDBJ databases">
        <authorList>
            <person name="Rodrigo-Torres L."/>
            <person name="Arahal R.D."/>
            <person name="Lucena T."/>
        </authorList>
    </citation>
    <scope>NUCLEOTIDE SEQUENCE [LARGE SCALE GENOMIC DNA]</scope>
</reference>
<evidence type="ECO:0000313" key="3">
    <source>
        <dbReference type="Proteomes" id="UP000184600"/>
    </source>
</evidence>
<protein>
    <recommendedName>
        <fullName evidence="4">Glycosyltransferase RgtA/B/C/D-like domain-containing protein</fullName>
    </recommendedName>
</protein>
<dbReference type="Proteomes" id="UP000184600">
    <property type="component" value="Unassembled WGS sequence"/>
</dbReference>
<feature type="transmembrane region" description="Helical" evidence="1">
    <location>
        <begin position="113"/>
        <end position="133"/>
    </location>
</feature>
<feature type="transmembrane region" description="Helical" evidence="1">
    <location>
        <begin position="405"/>
        <end position="423"/>
    </location>
</feature>
<keyword evidence="3" id="KW-1185">Reference proteome</keyword>
<feature type="transmembrane region" description="Helical" evidence="1">
    <location>
        <begin position="23"/>
        <end position="42"/>
    </location>
</feature>
<evidence type="ECO:0000256" key="1">
    <source>
        <dbReference type="SAM" id="Phobius"/>
    </source>
</evidence>
<keyword evidence="1" id="KW-0812">Transmembrane</keyword>
<accession>A0A1M7YX24</accession>
<evidence type="ECO:0000313" key="2">
    <source>
        <dbReference type="EMBL" id="SHO57148.1"/>
    </source>
</evidence>
<gene>
    <name evidence="2" type="ORF">VQ7734_02917</name>
</gene>
<proteinExistence type="predicted"/>
<keyword evidence="1" id="KW-1133">Transmembrane helix</keyword>
<dbReference type="EMBL" id="FRFG01000033">
    <property type="protein sequence ID" value="SHO57148.1"/>
    <property type="molecule type" value="Genomic_DNA"/>
</dbReference>
<organism evidence="2 3">
    <name type="scientific">Vibrio quintilis</name>
    <dbReference type="NCBI Taxonomy" id="1117707"/>
    <lineage>
        <taxon>Bacteria</taxon>
        <taxon>Pseudomonadati</taxon>
        <taxon>Pseudomonadota</taxon>
        <taxon>Gammaproteobacteria</taxon>
        <taxon>Vibrionales</taxon>
        <taxon>Vibrionaceae</taxon>
        <taxon>Vibrio</taxon>
    </lineage>
</organism>
<feature type="transmembrane region" description="Helical" evidence="1">
    <location>
        <begin position="383"/>
        <end position="399"/>
    </location>
</feature>
<keyword evidence="1" id="KW-0472">Membrane</keyword>
<dbReference type="AlphaFoldDB" id="A0A1M7YX24"/>